<dbReference type="OMA" id="LTWITTE"/>
<evidence type="ECO:0000313" key="2">
    <source>
        <dbReference type="EMBL" id="CDM38566.1"/>
    </source>
</evidence>
<evidence type="ECO:0000313" key="3">
    <source>
        <dbReference type="Proteomes" id="UP000030686"/>
    </source>
</evidence>
<feature type="region of interest" description="Disordered" evidence="1">
    <location>
        <begin position="528"/>
        <end position="575"/>
    </location>
</feature>
<feature type="compositionally biased region" description="Polar residues" evidence="1">
    <location>
        <begin position="528"/>
        <end position="551"/>
    </location>
</feature>
<feature type="compositionally biased region" description="Pro residues" evidence="1">
    <location>
        <begin position="135"/>
        <end position="147"/>
    </location>
</feature>
<keyword evidence="3" id="KW-1185">Reference proteome</keyword>
<protein>
    <submittedName>
        <fullName evidence="2">Uncharacterized protein</fullName>
    </submittedName>
</protein>
<name>W6QRF4_PENRF</name>
<feature type="region of interest" description="Disordered" evidence="1">
    <location>
        <begin position="90"/>
        <end position="109"/>
    </location>
</feature>
<reference evidence="2" key="1">
    <citation type="journal article" date="2014" name="Nat. Commun.">
        <title>Multiple recent horizontal transfers of a large genomic region in cheese making fungi.</title>
        <authorList>
            <person name="Cheeseman K."/>
            <person name="Ropars J."/>
            <person name="Renault P."/>
            <person name="Dupont J."/>
            <person name="Gouzy J."/>
            <person name="Branca A."/>
            <person name="Abraham A.L."/>
            <person name="Ceppi M."/>
            <person name="Conseiller E."/>
            <person name="Debuchy R."/>
            <person name="Malagnac F."/>
            <person name="Goarin A."/>
            <person name="Silar P."/>
            <person name="Lacoste S."/>
            <person name="Sallet E."/>
            <person name="Bensimon A."/>
            <person name="Giraud T."/>
            <person name="Brygoo Y."/>
        </authorList>
    </citation>
    <scope>NUCLEOTIDE SEQUENCE [LARGE SCALE GENOMIC DNA]</scope>
    <source>
        <strain evidence="2">FM164</strain>
    </source>
</reference>
<feature type="compositionally biased region" description="Basic and acidic residues" evidence="1">
    <location>
        <begin position="1336"/>
        <end position="1348"/>
    </location>
</feature>
<evidence type="ECO:0000256" key="1">
    <source>
        <dbReference type="SAM" id="MobiDB-lite"/>
    </source>
</evidence>
<feature type="region of interest" description="Disordered" evidence="1">
    <location>
        <begin position="594"/>
        <end position="626"/>
    </location>
</feature>
<dbReference type="EMBL" id="HG792033">
    <property type="protein sequence ID" value="CDM38566.1"/>
    <property type="molecule type" value="Genomic_DNA"/>
</dbReference>
<sequence>MPLRPSQRTRRVREDTRARTAFLRLSQTNNLESDLDPFRNTFLLNDPRLIEPSEPSDWSIMNDLREALDAEPELRENLAEPDITSILPLAQYNSPPSFHPPQASDDGLSAISPLVVDDWQSTPDNIIDPDTRPNTPQPEPTPGPSRVPSPSHESNTLGVASGRPQLDPTPLAQALVDQLIQHQGCQAHSLPSRSPESVSLSTVSGWTCPDVLSSPSIAQYQSGNPWDTLFPVELRQQVYTGGIDMSPSLDLHADTVEPEGLQVYFDIDSAGGVASSLAVAKEGLKWKAGRSAVSNLQSSLHLNPIPVQWFDSRRHSALRPLHQVPHLPFGRLVGFPEVEVYLIFPRLYHPSRDHWVITVDEYTQWTDSILLPAIQQTYPTSTVQHLPSSADHIRMNGTAAQVEGRSGAQTITPTFTQDFHFNLHADRLDALWECVQTYTQQDGLTHFSNCSILLTAKNLKLVSQRATWAQARDAFLHQWKRAINPTFLRDDFYDIAKEVVPRSPQAMTLCWRRCCLESFSTWLGQSNAAAEDCQNSPPTSRTEGQVTNNEQDYPRTRSRIVGRPLSPSEDSLYNESVHEDSLYEDSLNGDSLYEESLHEETPGSDSYDPHQSEQDQNPAPEPSKAQWRQQFYPQSLVRDQCSMTLAPNRTSPLWRRGLRYCQLYNTSKEMFAAGNHYLFGNPHFDSLTLDPAMLRSWQHVGGAVSHSPITLLRGYIHTKIRSHTALRDCSQRSYGTREEYRVTGAVFQTVDRLLCASGVADTPIILPTEPFPFWAYPTQLMTTWWRWNINRLCVGFEMTFSLRPRTFVHWEHTRVMMMFLKCLLYVYGGQGGHPQQSLGLWIDRRSQPRPGSDTEFIQEGMALGPSLAKYGYGWLASKVDWTVMVFKPAHRAYIVFNTPSIQSVYHQRYWAVRQSKDDFLIFHDVLQRVQDYHLDSDRSALLLQLLVDLCLRAFRQDVFRALSERQTQQPLNAHWIEKARAGEVALDIHGFRQVFDIGIIEDDLHFVNTKNSAIRHLETLFIRLWGWDGDGNNGDWERKHWEYKPYRVLFRQSYGIIAQFHGMQQARAWRQRLKETWIRSHWILPYPNSSTFWSRGTKQGRLQVWSSVHPGLGEYYERRPQGPPSRITPEKLHYLPISGWKCQHPGRIAPLVQIILPPIPSDLDHFLDLGDSVSNTSEGNHLHNPSQLSIPLPAPGIHPDSVLSPFIHAISPELHFLRRFKKESKLTTDEIHQDSRWQQRILLKHIEAIIRVHQHELNMLQKPLVVWPSRPRPRLTNGLSQIHVTPQQLEDEDSDTGNFYQCRERLRHEILRLHQRAGRTRHEIARIDRTERIIQAHQPRDLTDHDEASQGPSDQLRWAKKRRRLAQDRLELISRKCTR</sequence>
<dbReference type="STRING" id="1365484.W6QRF4"/>
<proteinExistence type="predicted"/>
<organism evidence="2 3">
    <name type="scientific">Penicillium roqueforti (strain FM164)</name>
    <dbReference type="NCBI Taxonomy" id="1365484"/>
    <lineage>
        <taxon>Eukaryota</taxon>
        <taxon>Fungi</taxon>
        <taxon>Dikarya</taxon>
        <taxon>Ascomycota</taxon>
        <taxon>Pezizomycotina</taxon>
        <taxon>Eurotiomycetes</taxon>
        <taxon>Eurotiomycetidae</taxon>
        <taxon>Eurotiales</taxon>
        <taxon>Aspergillaceae</taxon>
        <taxon>Penicillium</taxon>
    </lineage>
</organism>
<feature type="compositionally biased region" description="Basic and acidic residues" evidence="1">
    <location>
        <begin position="595"/>
        <end position="613"/>
    </location>
</feature>
<feature type="region of interest" description="Disordered" evidence="1">
    <location>
        <begin position="1336"/>
        <end position="1358"/>
    </location>
</feature>
<feature type="region of interest" description="Disordered" evidence="1">
    <location>
        <begin position="119"/>
        <end position="168"/>
    </location>
</feature>
<accession>W6QRF4</accession>
<gene>
    <name evidence="2" type="ORF">PROQFM164_S19g000002</name>
</gene>
<dbReference type="OrthoDB" id="4354629at2759"/>
<dbReference type="Proteomes" id="UP000030686">
    <property type="component" value="Unassembled WGS sequence"/>
</dbReference>